<dbReference type="AlphaFoldDB" id="A0A1A3H856"/>
<dbReference type="STRING" id="56689.GCA_001291445_01113"/>
<dbReference type="PANTHER" id="PTHR43329">
    <property type="entry name" value="EPOXIDE HYDROLASE"/>
    <property type="match status" value="1"/>
</dbReference>
<evidence type="ECO:0000259" key="1">
    <source>
        <dbReference type="Pfam" id="PF00561"/>
    </source>
</evidence>
<dbReference type="Gene3D" id="3.40.50.1820">
    <property type="entry name" value="alpha/beta hydrolase"/>
    <property type="match status" value="1"/>
</dbReference>
<protein>
    <recommendedName>
        <fullName evidence="1">AB hydrolase-1 domain-containing protein</fullName>
    </recommendedName>
</protein>
<sequence length="313" mass="35220">MAMQFVDSADGTRIATYEEGNPDGPVMVLVHGWPDSHDMWDATVPHLADTYRVIRYDNRGSRNSGVPKKVSSYTMAHYADDFAAVIAALAPGEKVHVLAHDWGSVGIWEYLSRPESVDRVASFTSTSGPSADHTRRFIMDGLKRPYRPVRFLQSVSQFLRLTYQGFFSIPLVARVLVRASVPTIIPQLLKRLDGMSDNQIRHSDTFATDAANSLKVYPANYWRTLFKGRRDHYVRVPVQVIVNRGDQFVRPYLYDETPQWVSQLWRRDIESGHWSPMSHPELLATAARELAEHVTGAAPTPELQLAQVGSKAG</sequence>
<feature type="domain" description="AB hydrolase-1" evidence="1">
    <location>
        <begin position="25"/>
        <end position="280"/>
    </location>
</feature>
<dbReference type="GO" id="GO:0003824">
    <property type="term" value="F:catalytic activity"/>
    <property type="evidence" value="ECO:0007669"/>
    <property type="project" value="UniProtKB-ARBA"/>
</dbReference>
<proteinExistence type="predicted"/>
<dbReference type="Pfam" id="PF00561">
    <property type="entry name" value="Abhydrolase_1"/>
    <property type="match status" value="1"/>
</dbReference>
<dbReference type="InterPro" id="IPR000073">
    <property type="entry name" value="AB_hydrolase_1"/>
</dbReference>
<accession>A0A1A3H856</accession>
<gene>
    <name evidence="2" type="ORF">A5630_17960</name>
</gene>
<dbReference type="EMBL" id="LZLC01000072">
    <property type="protein sequence ID" value="OBJ43849.1"/>
    <property type="molecule type" value="Genomic_DNA"/>
</dbReference>
<comment type="caution">
    <text evidence="2">The sequence shown here is derived from an EMBL/GenBank/DDBJ whole genome shotgun (WGS) entry which is preliminary data.</text>
</comment>
<organism evidence="2 3">
    <name type="scientific">Mycolicibacterium mucogenicum</name>
    <name type="common">Mycobacterium mucogenicum</name>
    <dbReference type="NCBI Taxonomy" id="56689"/>
    <lineage>
        <taxon>Bacteria</taxon>
        <taxon>Bacillati</taxon>
        <taxon>Actinomycetota</taxon>
        <taxon>Actinomycetes</taxon>
        <taxon>Mycobacteriales</taxon>
        <taxon>Mycobacteriaceae</taxon>
        <taxon>Mycolicibacterium</taxon>
    </lineage>
</organism>
<reference evidence="3" key="1">
    <citation type="submission" date="2016-06" db="EMBL/GenBank/DDBJ databases">
        <authorList>
            <person name="Sutton G."/>
            <person name="Brinkac L."/>
            <person name="Sanka R."/>
            <person name="Adams M."/>
            <person name="Lau E."/>
            <person name="Garcia-Basteiro A."/>
            <person name="Lopez-Varela E."/>
            <person name="Palencia S."/>
        </authorList>
    </citation>
    <scope>NUCLEOTIDE SEQUENCE [LARGE SCALE GENOMIC DNA]</scope>
    <source>
        <strain evidence="3">1127319.6</strain>
    </source>
</reference>
<dbReference type="SUPFAM" id="SSF53474">
    <property type="entry name" value="alpha/beta-Hydrolases"/>
    <property type="match status" value="1"/>
</dbReference>
<evidence type="ECO:0000313" key="2">
    <source>
        <dbReference type="EMBL" id="OBJ43849.1"/>
    </source>
</evidence>
<dbReference type="InterPro" id="IPR029058">
    <property type="entry name" value="AB_hydrolase_fold"/>
</dbReference>
<dbReference type="Proteomes" id="UP000093898">
    <property type="component" value="Unassembled WGS sequence"/>
</dbReference>
<evidence type="ECO:0000313" key="3">
    <source>
        <dbReference type="Proteomes" id="UP000093898"/>
    </source>
</evidence>
<name>A0A1A3H856_MYCMU</name>